<feature type="region of interest" description="Disordered" evidence="1">
    <location>
        <begin position="55"/>
        <end position="81"/>
    </location>
</feature>
<gene>
    <name evidence="4" type="ORF">ACFQEY_04070</name>
</gene>
<accession>A0ABD5UJ13</accession>
<dbReference type="EMBL" id="JBHSXI010000001">
    <property type="protein sequence ID" value="MFC6888231.1"/>
    <property type="molecule type" value="Genomic_DNA"/>
</dbReference>
<feature type="transmembrane region" description="Helical" evidence="2">
    <location>
        <begin position="20"/>
        <end position="41"/>
    </location>
</feature>
<evidence type="ECO:0000313" key="4">
    <source>
        <dbReference type="EMBL" id="MFC6888231.1"/>
    </source>
</evidence>
<dbReference type="SUPFAM" id="SSF52540">
    <property type="entry name" value="P-loop containing nucleoside triphosphate hydrolases"/>
    <property type="match status" value="1"/>
</dbReference>
<reference evidence="4 5" key="1">
    <citation type="journal article" date="2019" name="Int. J. Syst. Evol. Microbiol.">
        <title>The Global Catalogue of Microorganisms (GCM) 10K type strain sequencing project: providing services to taxonomists for standard genome sequencing and annotation.</title>
        <authorList>
            <consortium name="The Broad Institute Genomics Platform"/>
            <consortium name="The Broad Institute Genome Sequencing Center for Infectious Disease"/>
            <person name="Wu L."/>
            <person name="Ma J."/>
        </authorList>
    </citation>
    <scope>NUCLEOTIDE SEQUENCE [LARGE SCALE GENOMIC DNA]</scope>
    <source>
        <strain evidence="4 5">Y73</strain>
    </source>
</reference>
<name>A0ABD5UJ13_9EURY</name>
<dbReference type="RefSeq" id="WP_379765030.1">
    <property type="nucleotide sequence ID" value="NZ_JBHSXI010000001.1"/>
</dbReference>
<proteinExistence type="predicted"/>
<keyword evidence="2" id="KW-0472">Membrane</keyword>
<evidence type="ECO:0000259" key="3">
    <source>
        <dbReference type="Pfam" id="PF19044"/>
    </source>
</evidence>
<dbReference type="InterPro" id="IPR051162">
    <property type="entry name" value="T4SS_component"/>
</dbReference>
<evidence type="ECO:0000256" key="2">
    <source>
        <dbReference type="SAM" id="Phobius"/>
    </source>
</evidence>
<protein>
    <submittedName>
        <fullName evidence="4">VirB4 family type IV secretion system protein</fullName>
    </submittedName>
</protein>
<feature type="domain" description="TraG P-loop" evidence="3">
    <location>
        <begin position="282"/>
        <end position="590"/>
    </location>
</feature>
<comment type="caution">
    <text evidence="4">The sequence shown here is derived from an EMBL/GenBank/DDBJ whole genome shotgun (WGS) entry which is preliminary data.</text>
</comment>
<dbReference type="PANTHER" id="PTHR30121">
    <property type="entry name" value="UNCHARACTERIZED PROTEIN YJGR-RELATED"/>
    <property type="match status" value="1"/>
</dbReference>
<keyword evidence="2" id="KW-0812">Transmembrane</keyword>
<dbReference type="InterPro" id="IPR027417">
    <property type="entry name" value="P-loop_NTPase"/>
</dbReference>
<evidence type="ECO:0000313" key="5">
    <source>
        <dbReference type="Proteomes" id="UP001596333"/>
    </source>
</evidence>
<dbReference type="Pfam" id="PF19044">
    <property type="entry name" value="P-loop_TraG"/>
    <property type="match status" value="1"/>
</dbReference>
<keyword evidence="2" id="KW-1133">Transmembrane helix</keyword>
<keyword evidence="5" id="KW-1185">Reference proteome</keyword>
<evidence type="ECO:0000256" key="1">
    <source>
        <dbReference type="SAM" id="MobiDB-lite"/>
    </source>
</evidence>
<dbReference type="AlphaFoldDB" id="A0ABD5UJ13"/>
<dbReference type="InterPro" id="IPR043964">
    <property type="entry name" value="P-loop_TraG"/>
</dbReference>
<sequence length="674" mass="74193">MREHALLLVESGEAVSPATVVIGLAVGGGTLVVGLLLGVWLQARRPERDPEVDLSAFVEPPEPTPDPGSAVATPRARQQDAVAPSAVEWESRRARVGDTWTTTLYIADWPDYPSDGYLSELFTLTDVRFHVTAHIRPRDQERALDQLKSAADDLKVDADLESSVRSTYLHDRASEAAATYRAVEAGHRVFSQALLVTVRAADRETLEQDVRRVKRTLREQPAELAPKTAICTQDRALRGAAPLGRTPLDRTTTCVSGAVGALLASPHTPTLLEPDGVELGVHRHTGTPVVVDPFARENGYATFTVGDPGSGKSFGAKQRFIRSVTHHDDRIGVILEPLNDWAGVADAVDAQRITVGGTLGINPLEITPMPEHARQQLGADASPFTEKKERVLSFLTNFFAQRGITLGDRRTTLELAVDAAYHNAGITEDLTTHDRASPTLRDVIDVLEELVAEPAAYTLRTEAEADKLQTDATWLIDQLRPFASDGQFAHLGRASEVDFTATDRIYLDLAQQEGRVGGRTTLMMQLLISLVYERAKQTDKEVVFVIDEARYVLRDAANLAFLETIFRHHRHHDLSIQLVTQTVDEFFERPEAEMILDQCAIKQFHRLDGMDDEWAAEFGLNHAQKRFVQEAVPGNEAVGYAEALIGVDGEWRGIEVRALDTETAVIDGDSDGRR</sequence>
<organism evidence="4 5">
    <name type="scientific">Halorubrum trueperi</name>
    <dbReference type="NCBI Taxonomy" id="2004704"/>
    <lineage>
        <taxon>Archaea</taxon>
        <taxon>Methanobacteriati</taxon>
        <taxon>Methanobacteriota</taxon>
        <taxon>Stenosarchaea group</taxon>
        <taxon>Halobacteria</taxon>
        <taxon>Halobacteriales</taxon>
        <taxon>Haloferacaceae</taxon>
        <taxon>Halorubrum</taxon>
    </lineage>
</organism>
<dbReference type="Proteomes" id="UP001596333">
    <property type="component" value="Unassembled WGS sequence"/>
</dbReference>
<dbReference type="Gene3D" id="1.10.8.730">
    <property type="match status" value="1"/>
</dbReference>
<dbReference type="PANTHER" id="PTHR30121:SF6">
    <property type="entry name" value="SLR6007 PROTEIN"/>
    <property type="match status" value="1"/>
</dbReference>
<dbReference type="Gene3D" id="3.40.50.300">
    <property type="entry name" value="P-loop containing nucleotide triphosphate hydrolases"/>
    <property type="match status" value="1"/>
</dbReference>